<name>A0A383ED03_9ZZZZ</name>
<dbReference type="EMBL" id="UINC01224587">
    <property type="protein sequence ID" value="SVE54273.1"/>
    <property type="molecule type" value="Genomic_DNA"/>
</dbReference>
<sequence length="109" mass="12244">MTDYAELALLPEGLHDDLPPFAGHEARSIENLVSQFESHGYERVKPPLIEFEESLLSGPGAGVARHMFRLMDPISQRMMGLRADMTIQVARIAATRLRQAPRPLRLCYA</sequence>
<dbReference type="Pfam" id="PF13393">
    <property type="entry name" value="tRNA-synt_His"/>
    <property type="match status" value="1"/>
</dbReference>
<accession>A0A383ED03</accession>
<protein>
    <recommendedName>
        <fullName evidence="1">Class II Histidinyl-tRNA synthetase (HisRS)-like catalytic core domain-containing protein</fullName>
    </recommendedName>
</protein>
<reference evidence="2" key="1">
    <citation type="submission" date="2018-05" db="EMBL/GenBank/DDBJ databases">
        <authorList>
            <person name="Lanie J.A."/>
            <person name="Ng W.-L."/>
            <person name="Kazmierczak K.M."/>
            <person name="Andrzejewski T.M."/>
            <person name="Davidsen T.M."/>
            <person name="Wayne K.J."/>
            <person name="Tettelin H."/>
            <person name="Glass J.I."/>
            <person name="Rusch D."/>
            <person name="Podicherti R."/>
            <person name="Tsui H.-C.T."/>
            <person name="Winkler M.E."/>
        </authorList>
    </citation>
    <scope>NUCLEOTIDE SEQUENCE</scope>
</reference>
<proteinExistence type="predicted"/>
<feature type="non-terminal residue" evidence="2">
    <location>
        <position position="109"/>
    </location>
</feature>
<dbReference type="AlphaFoldDB" id="A0A383ED03"/>
<dbReference type="SUPFAM" id="SSF55681">
    <property type="entry name" value="Class II aaRS and biotin synthetases"/>
    <property type="match status" value="1"/>
</dbReference>
<gene>
    <name evidence="2" type="ORF">METZ01_LOCUS507127</name>
</gene>
<feature type="domain" description="Class II Histidinyl-tRNA synthetase (HisRS)-like catalytic core" evidence="1">
    <location>
        <begin position="13"/>
        <end position="109"/>
    </location>
</feature>
<organism evidence="2">
    <name type="scientific">marine metagenome</name>
    <dbReference type="NCBI Taxonomy" id="408172"/>
    <lineage>
        <taxon>unclassified sequences</taxon>
        <taxon>metagenomes</taxon>
        <taxon>ecological metagenomes</taxon>
    </lineage>
</organism>
<dbReference type="Gene3D" id="3.30.930.10">
    <property type="entry name" value="Bira Bifunctional Protein, Domain 2"/>
    <property type="match status" value="1"/>
</dbReference>
<evidence type="ECO:0000259" key="1">
    <source>
        <dbReference type="Pfam" id="PF13393"/>
    </source>
</evidence>
<dbReference type="InterPro" id="IPR041715">
    <property type="entry name" value="HisRS-like_core"/>
</dbReference>
<dbReference type="InterPro" id="IPR045864">
    <property type="entry name" value="aa-tRNA-synth_II/BPL/LPL"/>
</dbReference>
<evidence type="ECO:0000313" key="2">
    <source>
        <dbReference type="EMBL" id="SVE54273.1"/>
    </source>
</evidence>